<feature type="transmembrane region" description="Helical" evidence="4">
    <location>
        <begin position="73"/>
        <end position="95"/>
    </location>
</feature>
<dbReference type="PANTHER" id="PTHR43280">
    <property type="entry name" value="ARAC-FAMILY TRANSCRIPTIONAL REGULATOR"/>
    <property type="match status" value="1"/>
</dbReference>
<reference evidence="6 7" key="1">
    <citation type="submission" date="2022-03" db="EMBL/GenBank/DDBJ databases">
        <title>Parabacteroides sp. nov. isolated from swine feces.</title>
        <authorList>
            <person name="Bak J.E."/>
        </authorList>
    </citation>
    <scope>NUCLEOTIDE SEQUENCE [LARGE SCALE GENOMIC DNA]</scope>
    <source>
        <strain evidence="6 7">AGMB00274</strain>
    </source>
</reference>
<dbReference type="InterPro" id="IPR018060">
    <property type="entry name" value="HTH_AraC"/>
</dbReference>
<feature type="transmembrane region" description="Helical" evidence="4">
    <location>
        <begin position="133"/>
        <end position="155"/>
    </location>
</feature>
<evidence type="ECO:0000256" key="3">
    <source>
        <dbReference type="ARBA" id="ARBA00023163"/>
    </source>
</evidence>
<dbReference type="Gene3D" id="1.10.10.60">
    <property type="entry name" value="Homeodomain-like"/>
    <property type="match status" value="2"/>
</dbReference>
<sequence>MNHLVYQYSLCAALSLMTFFSLYFLLTRTPEKPIFKDYFRSRRIMGTALLVLSANYAVHLFCGIRFVNHNAAILMNLSTYFLCYWLFSSALMTLLDKLYITVKRFAIHLLFWIIYTGLSSYVLFAVSKGSAQNIGTVIMAACLICYGIWLATRLIRTYKKATRGFKDIHSENIEIYIKWMNVITYWAVLYGVGCGLLTFLPDQYINWWILSSIPFYGYLFYSYQNYMIYHEQIERTLEIENETGTEDAKDETENESPKYFENIENSLATWLESKSYTQSGLTIQDMAKMLDSNRTYLNAFIKEKYHLSFCDWITDIRLEYAKEILKEHPEISIQRVAELSGFMSRSYFTKSFTEKEGCSPAKWKKAILP</sequence>
<evidence type="ECO:0000259" key="5">
    <source>
        <dbReference type="PROSITE" id="PS01124"/>
    </source>
</evidence>
<evidence type="ECO:0000313" key="6">
    <source>
        <dbReference type="EMBL" id="MCJ2381989.1"/>
    </source>
</evidence>
<feature type="transmembrane region" description="Helical" evidence="4">
    <location>
        <begin position="176"/>
        <end position="199"/>
    </location>
</feature>
<dbReference type="InterPro" id="IPR018062">
    <property type="entry name" value="HTH_AraC-typ_CS"/>
</dbReference>
<feature type="transmembrane region" description="Helical" evidence="4">
    <location>
        <begin position="47"/>
        <end position="67"/>
    </location>
</feature>
<dbReference type="Pfam" id="PF12833">
    <property type="entry name" value="HTH_18"/>
    <property type="match status" value="1"/>
</dbReference>
<keyword evidence="2" id="KW-0238">DNA-binding</keyword>
<keyword evidence="4" id="KW-1133">Transmembrane helix</keyword>
<dbReference type="SUPFAM" id="SSF46689">
    <property type="entry name" value="Homeodomain-like"/>
    <property type="match status" value="1"/>
</dbReference>
<accession>A0ABT0C4Q6</accession>
<comment type="caution">
    <text evidence="6">The sequence shown here is derived from an EMBL/GenBank/DDBJ whole genome shotgun (WGS) entry which is preliminary data.</text>
</comment>
<dbReference type="EMBL" id="JAKZMM010000051">
    <property type="protein sequence ID" value="MCJ2381989.1"/>
    <property type="molecule type" value="Genomic_DNA"/>
</dbReference>
<dbReference type="PROSITE" id="PS00041">
    <property type="entry name" value="HTH_ARAC_FAMILY_1"/>
    <property type="match status" value="1"/>
</dbReference>
<evidence type="ECO:0000313" key="7">
    <source>
        <dbReference type="Proteomes" id="UP001165444"/>
    </source>
</evidence>
<dbReference type="PROSITE" id="PS01124">
    <property type="entry name" value="HTH_ARAC_FAMILY_2"/>
    <property type="match status" value="1"/>
</dbReference>
<protein>
    <submittedName>
        <fullName evidence="6">Helix-turn-helix domain-containing protein</fullName>
    </submittedName>
</protein>
<dbReference type="SMART" id="SM00342">
    <property type="entry name" value="HTH_ARAC"/>
    <property type="match status" value="1"/>
</dbReference>
<dbReference type="RefSeq" id="WP_243326395.1">
    <property type="nucleotide sequence ID" value="NZ_JAKZMM010000051.1"/>
</dbReference>
<feature type="transmembrane region" description="Helical" evidence="4">
    <location>
        <begin position="205"/>
        <end position="223"/>
    </location>
</feature>
<evidence type="ECO:0000256" key="2">
    <source>
        <dbReference type="ARBA" id="ARBA00023125"/>
    </source>
</evidence>
<feature type="domain" description="HTH araC/xylS-type" evidence="5">
    <location>
        <begin position="265"/>
        <end position="366"/>
    </location>
</feature>
<dbReference type="InterPro" id="IPR009057">
    <property type="entry name" value="Homeodomain-like_sf"/>
</dbReference>
<dbReference type="PANTHER" id="PTHR43280:SF2">
    <property type="entry name" value="HTH-TYPE TRANSCRIPTIONAL REGULATOR EXSA"/>
    <property type="match status" value="1"/>
</dbReference>
<feature type="transmembrane region" description="Helical" evidence="4">
    <location>
        <begin position="6"/>
        <end position="26"/>
    </location>
</feature>
<keyword evidence="1" id="KW-0805">Transcription regulation</keyword>
<proteinExistence type="predicted"/>
<keyword evidence="3" id="KW-0804">Transcription</keyword>
<name>A0ABT0C4Q6_9BACT</name>
<keyword evidence="4" id="KW-0812">Transmembrane</keyword>
<gene>
    <name evidence="6" type="ORF">MUN53_15475</name>
</gene>
<keyword evidence="4" id="KW-0472">Membrane</keyword>
<evidence type="ECO:0000256" key="1">
    <source>
        <dbReference type="ARBA" id="ARBA00023015"/>
    </source>
</evidence>
<keyword evidence="7" id="KW-1185">Reference proteome</keyword>
<evidence type="ECO:0000256" key="4">
    <source>
        <dbReference type="SAM" id="Phobius"/>
    </source>
</evidence>
<organism evidence="6 7">
    <name type="scientific">Parabacteroides faecalis</name>
    <dbReference type="NCBI Taxonomy" id="2924040"/>
    <lineage>
        <taxon>Bacteria</taxon>
        <taxon>Pseudomonadati</taxon>
        <taxon>Bacteroidota</taxon>
        <taxon>Bacteroidia</taxon>
        <taxon>Bacteroidales</taxon>
        <taxon>Tannerellaceae</taxon>
        <taxon>Parabacteroides</taxon>
    </lineage>
</organism>
<feature type="transmembrane region" description="Helical" evidence="4">
    <location>
        <begin position="107"/>
        <end position="127"/>
    </location>
</feature>
<dbReference type="Proteomes" id="UP001165444">
    <property type="component" value="Unassembled WGS sequence"/>
</dbReference>